<organism evidence="2 3">
    <name type="scientific">Ardenticatena maritima</name>
    <dbReference type="NCBI Taxonomy" id="872965"/>
    <lineage>
        <taxon>Bacteria</taxon>
        <taxon>Bacillati</taxon>
        <taxon>Chloroflexota</taxon>
        <taxon>Ardenticatenia</taxon>
        <taxon>Ardenticatenales</taxon>
        <taxon>Ardenticatenaceae</taxon>
        <taxon>Ardenticatena</taxon>
    </lineage>
</organism>
<feature type="domain" description="PEP-utilising enzyme mobile" evidence="1">
    <location>
        <begin position="140"/>
        <end position="210"/>
    </location>
</feature>
<dbReference type="Gene3D" id="3.50.30.10">
    <property type="entry name" value="Phosphohistidine domain"/>
    <property type="match status" value="1"/>
</dbReference>
<dbReference type="STRING" id="872965.SE16_11090"/>
<dbReference type="InterPro" id="IPR036637">
    <property type="entry name" value="Phosphohistidine_dom_sf"/>
</dbReference>
<evidence type="ECO:0000313" key="2">
    <source>
        <dbReference type="EMBL" id="GAP62937.1"/>
    </source>
</evidence>
<sequence length="218" mass="24226">MRWLRGVLRLREEQRFAWQCILAVQRRLALTMWRAWQSAAPHEAPQQPAHIFGLTFGELLTADLSPALARLATARMRERERLLAAWKRAPNAHFPTFLRGNKPLVETHTGDTWQGRPVSPGVAQGRVRIVRTQQDLVRVQPGEVVVAPTADPGWAPMFEQIAALVTEHGSLLSHAAVLAREYGVPTVMGVHGIVEQVADGDMVLVDAYEGNIVRLKSA</sequence>
<reference evidence="3" key="2">
    <citation type="submission" date="2015-08" db="EMBL/GenBank/DDBJ databases">
        <title>Draft Genome Sequence of a Heterotrophic Facultative Anaerobic Bacterium Ardenticatena maritima Strain 110S.</title>
        <authorList>
            <person name="Kawaichi S."/>
            <person name="Yoshida T."/>
            <person name="Sako Y."/>
            <person name="Nakamura R."/>
        </authorList>
    </citation>
    <scope>NUCLEOTIDE SEQUENCE [LARGE SCALE GENOMIC DNA]</scope>
    <source>
        <strain evidence="3">110S</strain>
    </source>
</reference>
<comment type="caution">
    <text evidence="2">The sequence shown here is derived from an EMBL/GenBank/DDBJ whole genome shotgun (WGS) entry which is preliminary data.</text>
</comment>
<protein>
    <recommendedName>
        <fullName evidence="1">PEP-utilising enzyme mobile domain-containing protein</fullName>
    </recommendedName>
</protein>
<proteinExistence type="predicted"/>
<dbReference type="InterPro" id="IPR008279">
    <property type="entry name" value="PEP-util_enz_mobile_dom"/>
</dbReference>
<evidence type="ECO:0000313" key="3">
    <source>
        <dbReference type="Proteomes" id="UP000037784"/>
    </source>
</evidence>
<keyword evidence="3" id="KW-1185">Reference proteome</keyword>
<dbReference type="EMBL" id="BBZA01000092">
    <property type="protein sequence ID" value="GAP62937.1"/>
    <property type="molecule type" value="Genomic_DNA"/>
</dbReference>
<dbReference type="InParanoid" id="A0A0M9UCH3"/>
<dbReference type="GO" id="GO:0016772">
    <property type="term" value="F:transferase activity, transferring phosphorus-containing groups"/>
    <property type="evidence" value="ECO:0007669"/>
    <property type="project" value="InterPro"/>
</dbReference>
<dbReference type="Proteomes" id="UP000037784">
    <property type="component" value="Unassembled WGS sequence"/>
</dbReference>
<dbReference type="PANTHER" id="PTHR43615">
    <property type="entry name" value="PHOSPHOENOLPYRUVATE SYNTHASE-RELATED"/>
    <property type="match status" value="1"/>
</dbReference>
<accession>A0A0M9UCH3</accession>
<reference evidence="2 3" key="1">
    <citation type="journal article" date="2015" name="Genome Announc.">
        <title>Draft Genome Sequence of a Heterotrophic Facultative Anaerobic Thermophilic Bacterium, Ardenticatena maritima Strain 110ST.</title>
        <authorList>
            <person name="Kawaichi S."/>
            <person name="Yoshida T."/>
            <person name="Sako Y."/>
            <person name="Nakamura R."/>
        </authorList>
    </citation>
    <scope>NUCLEOTIDE SEQUENCE [LARGE SCALE GENOMIC DNA]</scope>
    <source>
        <strain evidence="2 3">110S</strain>
    </source>
</reference>
<dbReference type="AlphaFoldDB" id="A0A0M9UCH3"/>
<name>A0A0M9UCH3_9CHLR</name>
<dbReference type="Pfam" id="PF00391">
    <property type="entry name" value="PEP-utilizers"/>
    <property type="match status" value="1"/>
</dbReference>
<dbReference type="SUPFAM" id="SSF52009">
    <property type="entry name" value="Phosphohistidine domain"/>
    <property type="match status" value="1"/>
</dbReference>
<dbReference type="PANTHER" id="PTHR43615:SF1">
    <property type="entry name" value="PPDK_N DOMAIN-CONTAINING PROTEIN"/>
    <property type="match status" value="1"/>
</dbReference>
<evidence type="ECO:0000259" key="1">
    <source>
        <dbReference type="Pfam" id="PF00391"/>
    </source>
</evidence>
<dbReference type="InterPro" id="IPR051549">
    <property type="entry name" value="PEP_Utilizing_Enz"/>
</dbReference>
<gene>
    <name evidence="2" type="ORF">ARMA_1360</name>
</gene>